<name>A0A7R9WEY1_9STRA</name>
<dbReference type="AlphaFoldDB" id="A0A7R9WEY1"/>
<protein>
    <recommendedName>
        <fullName evidence="3">Phospholipase B-like</fullName>
    </recommendedName>
</protein>
<feature type="chain" id="PRO_5030725198" description="Phospholipase B-like" evidence="1">
    <location>
        <begin position="26"/>
        <end position="241"/>
    </location>
</feature>
<keyword evidence="1" id="KW-0732">Signal</keyword>
<accession>A0A7R9WEY1</accession>
<evidence type="ECO:0000256" key="1">
    <source>
        <dbReference type="SAM" id="SignalP"/>
    </source>
</evidence>
<dbReference type="EMBL" id="HBED01039639">
    <property type="protein sequence ID" value="CAD8321510.1"/>
    <property type="molecule type" value="Transcribed_RNA"/>
</dbReference>
<sequence>MKFSMISSTGVGSFLLLFLAEAVSSNESTITSSALVGKKEGALLRGVAEPDAGTDDITRDLSRALDVRETAPSPWDGEIVACTNGAPTISDSCKGAIEGMMYHVFASVSKNTGNCLSEAEHNAVARDVRDALKAANFQQKLAGKMLASATDATGDYKNQISAGYLFDLALKEITFDGWMDRYWGRLHWTMFWCDPVYSHMLWSTAKDVELFGALRLHTDHEPHFAWMLAHDYDTKCPQTCL</sequence>
<evidence type="ECO:0000313" key="2">
    <source>
        <dbReference type="EMBL" id="CAD8321510.1"/>
    </source>
</evidence>
<proteinExistence type="predicted"/>
<evidence type="ECO:0008006" key="3">
    <source>
        <dbReference type="Google" id="ProtNLM"/>
    </source>
</evidence>
<reference evidence="2" key="1">
    <citation type="submission" date="2021-01" db="EMBL/GenBank/DDBJ databases">
        <authorList>
            <person name="Corre E."/>
            <person name="Pelletier E."/>
            <person name="Niang G."/>
            <person name="Scheremetjew M."/>
            <person name="Finn R."/>
            <person name="Kale V."/>
            <person name="Holt S."/>
            <person name="Cochrane G."/>
            <person name="Meng A."/>
            <person name="Brown T."/>
            <person name="Cohen L."/>
        </authorList>
    </citation>
    <scope>NUCLEOTIDE SEQUENCE</scope>
    <source>
        <strain evidence="2">CCMP147</strain>
    </source>
</reference>
<gene>
    <name evidence="2" type="ORF">TDUB1175_LOCUS19926</name>
</gene>
<feature type="signal peptide" evidence="1">
    <location>
        <begin position="1"/>
        <end position="25"/>
    </location>
</feature>
<organism evidence="2">
    <name type="scientific">Pseudictyota dubia</name>
    <dbReference type="NCBI Taxonomy" id="2749911"/>
    <lineage>
        <taxon>Eukaryota</taxon>
        <taxon>Sar</taxon>
        <taxon>Stramenopiles</taxon>
        <taxon>Ochrophyta</taxon>
        <taxon>Bacillariophyta</taxon>
        <taxon>Mediophyceae</taxon>
        <taxon>Biddulphiophycidae</taxon>
        <taxon>Eupodiscales</taxon>
        <taxon>Odontellaceae</taxon>
        <taxon>Pseudictyota</taxon>
    </lineage>
</organism>